<comment type="catalytic activity">
    <reaction evidence="12">
        <text>acetyl-CoA + 2-oxoglutarate + H2O = (2R)-homocitrate + CoA + H(+)</text>
        <dbReference type="Rhea" id="RHEA:12929"/>
        <dbReference type="ChEBI" id="CHEBI:15377"/>
        <dbReference type="ChEBI" id="CHEBI:15378"/>
        <dbReference type="ChEBI" id="CHEBI:16810"/>
        <dbReference type="ChEBI" id="CHEBI:57287"/>
        <dbReference type="ChEBI" id="CHEBI:57288"/>
        <dbReference type="ChEBI" id="CHEBI:58884"/>
        <dbReference type="EC" id="2.3.3.14"/>
    </reaction>
    <physiologicalReaction direction="left-to-right" evidence="12">
        <dbReference type="Rhea" id="RHEA:12930"/>
    </physiologicalReaction>
</comment>
<dbReference type="PANTHER" id="PTHR10277:SF48">
    <property type="entry name" value="HOMOCITRATE SYNTHASE, CYTOSOLIC ISOZYME-RELATED"/>
    <property type="match status" value="1"/>
</dbReference>
<dbReference type="InterPro" id="IPR048253">
    <property type="entry name" value="DRE_TIM_HCS_fun_bact"/>
</dbReference>
<dbReference type="SUPFAM" id="SSF51569">
    <property type="entry name" value="Aldolase"/>
    <property type="match status" value="1"/>
</dbReference>
<dbReference type="PROSITE" id="PS50991">
    <property type="entry name" value="PYR_CT"/>
    <property type="match status" value="1"/>
</dbReference>
<evidence type="ECO:0000313" key="15">
    <source>
        <dbReference type="EMBL" id="CAG8496174.1"/>
    </source>
</evidence>
<organism evidence="15 16">
    <name type="scientific">Ambispora leptoticha</name>
    <dbReference type="NCBI Taxonomy" id="144679"/>
    <lineage>
        <taxon>Eukaryota</taxon>
        <taxon>Fungi</taxon>
        <taxon>Fungi incertae sedis</taxon>
        <taxon>Mucoromycota</taxon>
        <taxon>Glomeromycotina</taxon>
        <taxon>Glomeromycetes</taxon>
        <taxon>Archaeosporales</taxon>
        <taxon>Ambisporaceae</taxon>
        <taxon>Ambispora</taxon>
    </lineage>
</organism>
<dbReference type="Pfam" id="PF22617">
    <property type="entry name" value="HCS_D2"/>
    <property type="match status" value="1"/>
</dbReference>
<evidence type="ECO:0000313" key="16">
    <source>
        <dbReference type="Proteomes" id="UP000789508"/>
    </source>
</evidence>
<comment type="caution">
    <text evidence="15">The sequence shown here is derived from an EMBL/GenBank/DDBJ whole genome shotgun (WGS) entry which is preliminary data.</text>
</comment>
<dbReference type="InterPro" id="IPR011872">
    <property type="entry name" value="Homocitrate_synth"/>
</dbReference>
<evidence type="ECO:0000256" key="8">
    <source>
        <dbReference type="ARBA" id="ARBA00022723"/>
    </source>
</evidence>
<comment type="cofactor">
    <cofactor evidence="2">
        <name>Mg(2+)</name>
        <dbReference type="ChEBI" id="CHEBI:18420"/>
    </cofactor>
</comment>
<comment type="pathway">
    <text evidence="3">Amino-acid biosynthesis; L-lysine biosynthesis via AAA pathway; L-alpha-aminoadipate from 2-oxoglutarate: step 1/5.</text>
</comment>
<dbReference type="InterPro" id="IPR002034">
    <property type="entry name" value="AIPM/Hcit_synth_CS"/>
</dbReference>
<evidence type="ECO:0000259" key="14">
    <source>
        <dbReference type="PROSITE" id="PS50991"/>
    </source>
</evidence>
<dbReference type="GO" id="GO:0046872">
    <property type="term" value="F:metal ion binding"/>
    <property type="evidence" value="ECO:0007669"/>
    <property type="project" value="UniProtKB-KW"/>
</dbReference>
<dbReference type="HAMAP" id="MF_02222">
    <property type="entry name" value="Homocitr_synth_fung_arch"/>
    <property type="match status" value="1"/>
</dbReference>
<feature type="domain" description="Pyruvate carboxyltransferase" evidence="14">
    <location>
        <begin position="39"/>
        <end position="292"/>
    </location>
</feature>
<dbReference type="AlphaFoldDB" id="A0A9N8ZHP1"/>
<evidence type="ECO:0000256" key="1">
    <source>
        <dbReference type="ARBA" id="ARBA00001936"/>
    </source>
</evidence>
<gene>
    <name evidence="15" type="ORF">ALEPTO_LOCUS3241</name>
</gene>
<dbReference type="EC" id="2.3.3.14" evidence="5"/>
<evidence type="ECO:0000256" key="2">
    <source>
        <dbReference type="ARBA" id="ARBA00001946"/>
    </source>
</evidence>
<proteinExistence type="inferred from homology"/>
<dbReference type="OrthoDB" id="2015253at2759"/>
<name>A0A9N8ZHP1_9GLOM</name>
<accession>A0A9N8ZHP1</accession>
<sequence length="428" mass="47000">MNGTTSNGVKIANSGVQVQTQINPYTPRYADLLSRVNNFSIIESTLREGEQFANAFFDTATKIEIAKALDDFGVEYIELTSPAASEQSRQDCIAICQLGLKAKILTHIRCHMDDAKIAVETGVDGVDVVIGTSSYLREFSHGKDMAYISAKATEVINFVKSKGIEVRFSSEDSFRSDLVDLLSLYRQVDTLGVNRVGIADTVGCANPRQVYELVRTLRGVVSCDIECHFHNDTGCAIANSFAALEAGATHIDTSVLGIGERNGITPLGGLVARMYTADKDYIKSKYKLDKIRDVENLVANAVGIEVPFNNYITGYCAFTHKAGIHAKAILNNPSTYEILKPEDFGMTRYVSIGHRLTGWNAVKNRVEQLDLTLTDDQIKQITSKIKKLADIRPQSMEDVDTLLRDFHHAVISGDPSHVENVLSTPAVN</sequence>
<dbReference type="Gene3D" id="1.10.238.260">
    <property type="match status" value="1"/>
</dbReference>
<dbReference type="PROSITE" id="PS00815">
    <property type="entry name" value="AIPM_HOMOCIT_SYNTH_1"/>
    <property type="match status" value="1"/>
</dbReference>
<dbReference type="InterPro" id="IPR013785">
    <property type="entry name" value="Aldolase_TIM"/>
</dbReference>
<dbReference type="GO" id="GO:0005739">
    <property type="term" value="C:mitochondrion"/>
    <property type="evidence" value="ECO:0007669"/>
    <property type="project" value="TreeGrafter"/>
</dbReference>
<protein>
    <recommendedName>
        <fullName evidence="5">homocitrate synthase</fullName>
        <ecNumber evidence="5">2.3.3.14</ecNumber>
    </recommendedName>
</protein>
<dbReference type="PROSITE" id="PS00816">
    <property type="entry name" value="AIPM_HOMOCIT_SYNTH_2"/>
    <property type="match status" value="1"/>
</dbReference>
<dbReference type="GO" id="GO:0019878">
    <property type="term" value="P:lysine biosynthetic process via aminoadipic acid"/>
    <property type="evidence" value="ECO:0007669"/>
    <property type="project" value="InterPro"/>
</dbReference>
<dbReference type="InterPro" id="IPR054691">
    <property type="entry name" value="LeuA/HCS_post-cat"/>
</dbReference>
<dbReference type="InterPro" id="IPR000891">
    <property type="entry name" value="PYR_CT"/>
</dbReference>
<dbReference type="FunFam" id="3.20.20.70:FF:000032">
    <property type="entry name" value="Homocitrate synthase, mitochondrial"/>
    <property type="match status" value="1"/>
</dbReference>
<evidence type="ECO:0000256" key="5">
    <source>
        <dbReference type="ARBA" id="ARBA00012974"/>
    </source>
</evidence>
<keyword evidence="9" id="KW-0460">Magnesium</keyword>
<keyword evidence="10" id="KW-0457">Lysine biosynthesis</keyword>
<dbReference type="Proteomes" id="UP000789508">
    <property type="component" value="Unassembled WGS sequence"/>
</dbReference>
<dbReference type="PANTHER" id="PTHR10277">
    <property type="entry name" value="HOMOCITRATE SYNTHASE-RELATED"/>
    <property type="match status" value="1"/>
</dbReference>
<evidence type="ECO:0000256" key="10">
    <source>
        <dbReference type="ARBA" id="ARBA00023154"/>
    </source>
</evidence>
<keyword evidence="8" id="KW-0479">Metal-binding</keyword>
<keyword evidence="6" id="KW-0028">Amino-acid biosynthesis</keyword>
<keyword evidence="16" id="KW-1185">Reference proteome</keyword>
<evidence type="ECO:0000256" key="12">
    <source>
        <dbReference type="ARBA" id="ARBA00048363"/>
    </source>
</evidence>
<evidence type="ECO:0000256" key="3">
    <source>
        <dbReference type="ARBA" id="ARBA00004755"/>
    </source>
</evidence>
<comment type="cofactor">
    <cofactor evidence="1">
        <name>Mn(2+)</name>
        <dbReference type="ChEBI" id="CHEBI:29035"/>
    </cofactor>
</comment>
<evidence type="ECO:0000256" key="9">
    <source>
        <dbReference type="ARBA" id="ARBA00022842"/>
    </source>
</evidence>
<dbReference type="EMBL" id="CAJVPS010000581">
    <property type="protein sequence ID" value="CAG8496174.1"/>
    <property type="molecule type" value="Genomic_DNA"/>
</dbReference>
<dbReference type="Gene3D" id="3.20.20.70">
    <property type="entry name" value="Aldolase class I"/>
    <property type="match status" value="1"/>
</dbReference>
<dbReference type="NCBIfam" id="TIGR02146">
    <property type="entry name" value="LysS_fung_arch"/>
    <property type="match status" value="1"/>
</dbReference>
<evidence type="ECO:0000256" key="13">
    <source>
        <dbReference type="RuleBase" id="RU003523"/>
    </source>
</evidence>
<dbReference type="Pfam" id="PF00682">
    <property type="entry name" value="HMGL-like"/>
    <property type="match status" value="1"/>
</dbReference>
<keyword evidence="7 13" id="KW-0808">Transferase</keyword>
<dbReference type="CDD" id="cd07948">
    <property type="entry name" value="DRE_TIM_HCS"/>
    <property type="match status" value="1"/>
</dbReference>
<evidence type="ECO:0000256" key="11">
    <source>
        <dbReference type="ARBA" id="ARBA00023211"/>
    </source>
</evidence>
<evidence type="ECO:0000256" key="4">
    <source>
        <dbReference type="ARBA" id="ARBA00006361"/>
    </source>
</evidence>
<reference evidence="15" key="1">
    <citation type="submission" date="2021-06" db="EMBL/GenBank/DDBJ databases">
        <authorList>
            <person name="Kallberg Y."/>
            <person name="Tangrot J."/>
            <person name="Rosling A."/>
        </authorList>
    </citation>
    <scope>NUCLEOTIDE SEQUENCE</scope>
    <source>
        <strain evidence="15">FL130A</strain>
    </source>
</reference>
<dbReference type="GO" id="GO:0004410">
    <property type="term" value="F:homocitrate synthase activity"/>
    <property type="evidence" value="ECO:0007669"/>
    <property type="project" value="UniProtKB-EC"/>
</dbReference>
<evidence type="ECO:0000256" key="7">
    <source>
        <dbReference type="ARBA" id="ARBA00022679"/>
    </source>
</evidence>
<dbReference type="FunFam" id="1.10.238.260:FF:000002">
    <property type="entry name" value="Homocitrate synthase, mitochondrial"/>
    <property type="match status" value="1"/>
</dbReference>
<evidence type="ECO:0000256" key="6">
    <source>
        <dbReference type="ARBA" id="ARBA00022605"/>
    </source>
</evidence>
<comment type="similarity">
    <text evidence="4">Belongs to the alpha-IPM synthase/homocitrate synthase family. Homocitrate synthase LYS20/LYS21 subfamily.</text>
</comment>
<dbReference type="InterPro" id="IPR050073">
    <property type="entry name" value="2-IPM_HCS-like"/>
</dbReference>
<keyword evidence="11" id="KW-0464">Manganese</keyword>